<dbReference type="RefSeq" id="WP_284256980.1">
    <property type="nucleotide sequence ID" value="NZ_BSOS01000013.1"/>
</dbReference>
<feature type="transmembrane region" description="Helical" evidence="1">
    <location>
        <begin position="305"/>
        <end position="323"/>
    </location>
</feature>
<keyword evidence="1" id="KW-1133">Transmembrane helix</keyword>
<feature type="transmembrane region" description="Helical" evidence="1">
    <location>
        <begin position="224"/>
        <end position="247"/>
    </location>
</feature>
<protein>
    <recommendedName>
        <fullName evidence="4">DUF2157 domain-containing protein</fullName>
    </recommendedName>
</protein>
<feature type="transmembrane region" description="Helical" evidence="1">
    <location>
        <begin position="279"/>
        <end position="299"/>
    </location>
</feature>
<reference evidence="3" key="1">
    <citation type="journal article" date="2019" name="Int. J. Syst. Evol. Microbiol.">
        <title>The Global Catalogue of Microorganisms (GCM) 10K type strain sequencing project: providing services to taxonomists for standard genome sequencing and annotation.</title>
        <authorList>
            <consortium name="The Broad Institute Genomics Platform"/>
            <consortium name="The Broad Institute Genome Sequencing Center for Infectious Disease"/>
            <person name="Wu L."/>
            <person name="Ma J."/>
        </authorList>
    </citation>
    <scope>NUCLEOTIDE SEQUENCE [LARGE SCALE GENOMIC DNA]</scope>
    <source>
        <strain evidence="3">NBRC 112502</strain>
    </source>
</reference>
<dbReference type="Proteomes" id="UP001156641">
    <property type="component" value="Unassembled WGS sequence"/>
</dbReference>
<feature type="transmembrane region" description="Helical" evidence="1">
    <location>
        <begin position="44"/>
        <end position="67"/>
    </location>
</feature>
<feature type="transmembrane region" description="Helical" evidence="1">
    <location>
        <begin position="103"/>
        <end position="124"/>
    </location>
</feature>
<dbReference type="EMBL" id="BSOS01000013">
    <property type="protein sequence ID" value="GLR66302.1"/>
    <property type="molecule type" value="Genomic_DNA"/>
</dbReference>
<keyword evidence="1" id="KW-0472">Membrane</keyword>
<feature type="transmembrane region" description="Helical" evidence="1">
    <location>
        <begin position="162"/>
        <end position="184"/>
    </location>
</feature>
<feature type="transmembrane region" description="Helical" evidence="1">
    <location>
        <begin position="253"/>
        <end position="272"/>
    </location>
</feature>
<evidence type="ECO:0000313" key="2">
    <source>
        <dbReference type="EMBL" id="GLR66302.1"/>
    </source>
</evidence>
<name>A0ABQ6A3S5_9PROT</name>
<evidence type="ECO:0000313" key="3">
    <source>
        <dbReference type="Proteomes" id="UP001156641"/>
    </source>
</evidence>
<organism evidence="2 3">
    <name type="scientific">Acidocella aquatica</name>
    <dbReference type="NCBI Taxonomy" id="1922313"/>
    <lineage>
        <taxon>Bacteria</taxon>
        <taxon>Pseudomonadati</taxon>
        <taxon>Pseudomonadota</taxon>
        <taxon>Alphaproteobacteria</taxon>
        <taxon>Acetobacterales</taxon>
        <taxon>Acidocellaceae</taxon>
        <taxon>Acidocella</taxon>
    </lineage>
</organism>
<feature type="transmembrane region" description="Helical" evidence="1">
    <location>
        <begin position="136"/>
        <end position="155"/>
    </location>
</feature>
<evidence type="ECO:0000256" key="1">
    <source>
        <dbReference type="SAM" id="Phobius"/>
    </source>
</evidence>
<gene>
    <name evidence="2" type="ORF">GCM10010909_09820</name>
</gene>
<keyword evidence="1" id="KW-0812">Transmembrane</keyword>
<accession>A0ABQ6A3S5</accession>
<keyword evidence="3" id="KW-1185">Reference proteome</keyword>
<feature type="transmembrane region" description="Helical" evidence="1">
    <location>
        <begin position="73"/>
        <end position="91"/>
    </location>
</feature>
<proteinExistence type="predicted"/>
<sequence>MTIYNDEELDAAVAAGALKPEAADALRSFVGQHRAAPDQEQFRLLTGFNDIFISIAMVVFLTGAGWLAGRSSFLFGGAAITGFSWGLAEYFTRRRRLSLPSIVLALGYGLGCALLFADLIAHALKQADIFVLTNLWNAQFDLFAVSGFMTLAYVLHWRRFQVPITAAFMGLTGLTSLLALLRMFIPGLQYGLPVLHLLGGLALFALAMHWDMSDRQRATRRTDVAFWLHLAAAPIIVHALFHMLGVFSPGQNAYGRAALVAGLYLLMTLLALIIDRRAILTAALIYVIYAISGLIRTAGSPEVSFAAAGFVIGAALLLLSAFWNPTRKFAVGLLPARLQAILPVISERPKPA</sequence>
<evidence type="ECO:0008006" key="4">
    <source>
        <dbReference type="Google" id="ProtNLM"/>
    </source>
</evidence>
<comment type="caution">
    <text evidence="2">The sequence shown here is derived from an EMBL/GenBank/DDBJ whole genome shotgun (WGS) entry which is preliminary data.</text>
</comment>
<feature type="transmembrane region" description="Helical" evidence="1">
    <location>
        <begin position="190"/>
        <end position="212"/>
    </location>
</feature>